<dbReference type="CDD" id="cd02068">
    <property type="entry name" value="radical_SAM_B12_BD"/>
    <property type="match status" value="1"/>
</dbReference>
<dbReference type="Pfam" id="PF04055">
    <property type="entry name" value="Radical_SAM"/>
    <property type="match status" value="1"/>
</dbReference>
<evidence type="ECO:0000256" key="1">
    <source>
        <dbReference type="ARBA" id="ARBA00001966"/>
    </source>
</evidence>
<evidence type="ECO:0000256" key="2">
    <source>
        <dbReference type="ARBA" id="ARBA00022603"/>
    </source>
</evidence>
<dbReference type="GO" id="GO:0031419">
    <property type="term" value="F:cobalamin binding"/>
    <property type="evidence" value="ECO:0007669"/>
    <property type="project" value="InterPro"/>
</dbReference>
<dbReference type="GO" id="GO:0046872">
    <property type="term" value="F:metal ion binding"/>
    <property type="evidence" value="ECO:0007669"/>
    <property type="project" value="UniProtKB-KW"/>
</dbReference>
<dbReference type="SMART" id="SM00729">
    <property type="entry name" value="Elp3"/>
    <property type="match status" value="1"/>
</dbReference>
<dbReference type="InterPro" id="IPR007197">
    <property type="entry name" value="rSAM"/>
</dbReference>
<evidence type="ECO:0000313" key="10">
    <source>
        <dbReference type="Proteomes" id="UP000316925"/>
    </source>
</evidence>
<protein>
    <submittedName>
        <fullName evidence="9">TIGR04190 family B12-binding domain/radical SAM domain protein</fullName>
    </submittedName>
</protein>
<dbReference type="EMBL" id="SOIJ01000182">
    <property type="protein sequence ID" value="TET92748.1"/>
    <property type="molecule type" value="Genomic_DNA"/>
</dbReference>
<proteinExistence type="predicted"/>
<dbReference type="GO" id="GO:0051536">
    <property type="term" value="F:iron-sulfur cluster binding"/>
    <property type="evidence" value="ECO:0007669"/>
    <property type="project" value="UniProtKB-KW"/>
</dbReference>
<dbReference type="InterPro" id="IPR006638">
    <property type="entry name" value="Elp3/MiaA/NifB-like_rSAM"/>
</dbReference>
<comment type="cofactor">
    <cofactor evidence="1">
        <name>[4Fe-4S] cluster</name>
        <dbReference type="ChEBI" id="CHEBI:49883"/>
    </cofactor>
</comment>
<dbReference type="PANTHER" id="PTHR43409:SF7">
    <property type="entry name" value="BLL1977 PROTEIN"/>
    <property type="match status" value="1"/>
</dbReference>
<dbReference type="GO" id="GO:0003824">
    <property type="term" value="F:catalytic activity"/>
    <property type="evidence" value="ECO:0007669"/>
    <property type="project" value="InterPro"/>
</dbReference>
<evidence type="ECO:0000259" key="8">
    <source>
        <dbReference type="PROSITE" id="PS51332"/>
    </source>
</evidence>
<dbReference type="Gene3D" id="3.80.30.20">
    <property type="entry name" value="tm_1862 like domain"/>
    <property type="match status" value="1"/>
</dbReference>
<evidence type="ECO:0000256" key="6">
    <source>
        <dbReference type="ARBA" id="ARBA00023004"/>
    </source>
</evidence>
<comment type="caution">
    <text evidence="9">The sequence shown here is derived from an EMBL/GenBank/DDBJ whole genome shotgun (WGS) entry which is preliminary data.</text>
</comment>
<keyword evidence="3" id="KW-0808">Transferase</keyword>
<keyword evidence="5" id="KW-0479">Metal-binding</keyword>
<dbReference type="SUPFAM" id="SSF52242">
    <property type="entry name" value="Cobalamin (vitamin B12)-binding domain"/>
    <property type="match status" value="1"/>
</dbReference>
<reference evidence="9 10" key="1">
    <citation type="submission" date="2019-03" db="EMBL/GenBank/DDBJ databases">
        <title>Metabolic potential of uncultured bacteria and archaea associated with petroleum seepage in deep-sea sediments.</title>
        <authorList>
            <person name="Dong X."/>
            <person name="Hubert C."/>
        </authorList>
    </citation>
    <scope>NUCLEOTIDE SEQUENCE [LARGE SCALE GENOMIC DNA]</scope>
    <source>
        <strain evidence="9">E29_bin28</strain>
    </source>
</reference>
<dbReference type="Proteomes" id="UP000316925">
    <property type="component" value="Unassembled WGS sequence"/>
</dbReference>
<evidence type="ECO:0000313" key="9">
    <source>
        <dbReference type="EMBL" id="TET92748.1"/>
    </source>
</evidence>
<dbReference type="InterPro" id="IPR034466">
    <property type="entry name" value="Methyltransferase_Class_B"/>
</dbReference>
<dbReference type="Gene3D" id="3.40.50.280">
    <property type="entry name" value="Cobalamin-binding domain"/>
    <property type="match status" value="1"/>
</dbReference>
<evidence type="ECO:0000256" key="5">
    <source>
        <dbReference type="ARBA" id="ARBA00022723"/>
    </source>
</evidence>
<dbReference type="PANTHER" id="PTHR43409">
    <property type="entry name" value="ANAEROBIC MAGNESIUM-PROTOPORPHYRIN IX MONOMETHYL ESTER CYCLASE-RELATED"/>
    <property type="match status" value="1"/>
</dbReference>
<dbReference type="Pfam" id="PF02310">
    <property type="entry name" value="B12-binding"/>
    <property type="match status" value="1"/>
</dbReference>
<dbReference type="InterPro" id="IPR023404">
    <property type="entry name" value="rSAM_horseshoe"/>
</dbReference>
<dbReference type="InterPro" id="IPR036724">
    <property type="entry name" value="Cobalamin-bd_sf"/>
</dbReference>
<dbReference type="InterPro" id="IPR051198">
    <property type="entry name" value="BchE-like"/>
</dbReference>
<dbReference type="SFLD" id="SFLDG01082">
    <property type="entry name" value="B12-binding_domain_containing"/>
    <property type="match status" value="1"/>
</dbReference>
<organism evidence="9 10">
    <name type="scientific">Aerophobetes bacterium</name>
    <dbReference type="NCBI Taxonomy" id="2030807"/>
    <lineage>
        <taxon>Bacteria</taxon>
        <taxon>Candidatus Aerophobota</taxon>
    </lineage>
</organism>
<evidence type="ECO:0000256" key="3">
    <source>
        <dbReference type="ARBA" id="ARBA00022679"/>
    </source>
</evidence>
<keyword evidence="4" id="KW-0949">S-adenosyl-L-methionine</keyword>
<feature type="domain" description="B12-binding" evidence="8">
    <location>
        <begin position="27"/>
        <end position="163"/>
    </location>
</feature>
<evidence type="ECO:0000256" key="7">
    <source>
        <dbReference type="ARBA" id="ARBA00023014"/>
    </source>
</evidence>
<sequence length="573" mass="66240">MPKADLILLHPPSVYDFRKRASLYGPISDVVPSTPIFEMYPIGFMTIADYLKRSGYTVRIINVALKMLKNSRFDVKRLIKSLNPLAFGIDLHWLPHAQGSLELAKIIKKYHPQTPVIFGGLSASYYHQELILYPQVDYVIRGDSTEEPLRQLLEMIRQKGLLKNVPNLTWRENGNRIRVNELSYVPLDLDDLSFDYRSLMSSSARYNDLTGHLPFRGWFNYPIVAVMPWRGCRHNCLTCGGAAQAYKNICGRNSPANRNPRLVAQDISLISHYLKGPIFILGDIRQAGNDYVEKLLSEIKNKRIDNHIALELFGPGSRNFLETIAGSISNFNIEISPESHDEEVRKAFGRAYDNQSLERTIEDALELGCKRVDLFFMIGLPRQTSQSVQETIKYCGILLKEYTKNGSARVHPYISPLAPFLDPGSRAFENPQKYGYKLFYKTLEEHRQALLAPSWKYMLNYETKWMSRDELVTSTYEAALQLNRLKIEHGLLRQKEGYLIETRIREAISLMRRIDNILSIKDQQIKEKKMEKVKSRLSYLNNWTICKKKELRWPVAPIRFNFPRIIWAALTKN</sequence>
<dbReference type="InterPro" id="IPR026447">
    <property type="entry name" value="B12_SAM_Ta0216"/>
</dbReference>
<dbReference type="InterPro" id="IPR006158">
    <property type="entry name" value="Cobalamin-bd"/>
</dbReference>
<evidence type="ECO:0000256" key="4">
    <source>
        <dbReference type="ARBA" id="ARBA00022691"/>
    </source>
</evidence>
<keyword evidence="6" id="KW-0408">Iron</keyword>
<dbReference type="SFLD" id="SFLDS00029">
    <property type="entry name" value="Radical_SAM"/>
    <property type="match status" value="1"/>
</dbReference>
<dbReference type="AlphaFoldDB" id="A0A523YME3"/>
<name>A0A523YME3_UNCAE</name>
<dbReference type="SUPFAM" id="SSF102114">
    <property type="entry name" value="Radical SAM enzymes"/>
    <property type="match status" value="1"/>
</dbReference>
<dbReference type="PROSITE" id="PS51332">
    <property type="entry name" value="B12_BINDING"/>
    <property type="match status" value="1"/>
</dbReference>
<gene>
    <name evidence="9" type="ORF">E3J33_03150</name>
</gene>
<dbReference type="SFLD" id="SFLDG01123">
    <property type="entry name" value="methyltransferase_(Class_B)"/>
    <property type="match status" value="1"/>
</dbReference>
<keyword evidence="2" id="KW-0489">Methyltransferase</keyword>
<accession>A0A523YME3</accession>
<dbReference type="SFLD" id="SFLDF00326">
    <property type="entry name" value="5''-pyrrole_methytransferase"/>
    <property type="match status" value="1"/>
</dbReference>
<keyword evidence="7" id="KW-0411">Iron-sulfur</keyword>
<dbReference type="NCBIfam" id="TIGR04190">
    <property type="entry name" value="B12_SAM_Ta0216"/>
    <property type="match status" value="1"/>
</dbReference>
<dbReference type="InterPro" id="IPR058240">
    <property type="entry name" value="rSAM_sf"/>
</dbReference>